<dbReference type="FunFam" id="3.40.50.300:FF:000004">
    <property type="entry name" value="ATP synthase subunit beta"/>
    <property type="match status" value="1"/>
</dbReference>
<name>A0A8J7TLN8_9BACT</name>
<evidence type="ECO:0000256" key="10">
    <source>
        <dbReference type="ARBA" id="ARBA00023310"/>
    </source>
</evidence>
<sequence>MSTVLEKTQGQVVQVIGPVVDVEFPGGHLPEIYNALEITGVNPAGDTLRVVCEVQQMLGDNRVRSVAMSSTDGMTRGMIAKDTLQPIAVPVGKGTLGRIINVLGEIVDEGEPLQADEKWPIHRPCPELTNLQTDTVIFETGIKVVDLLAPYVKGGKIGLFGGAGVGKTVIIMELINNIAKHHGGYSVFAGVGERTREGNDLYHEMKDSNVLDKVALVYGQMNEPPGARMRVALSALTVSEYFRDVSKQDVLLFVDNIFRFTQAGSEVSALLGRMPSAVGYQPTLANEMGQLQERITSTKNGSITSVQAVYVPADDLTDPAPATTFGHLDATTVLSRQIAELGIYPAVDPLASTSTALKPEIVGQEHYDVARGVQQTLQRYKDLQDIIAILGMDELSSDDKLIVGRARKIQRFMSQPFAVAANFTGRDGKYVKLKDTVEGFKQILEGQCDDMPEGAFYMVGSIEEAREQAKKMQG</sequence>
<keyword evidence="13" id="KW-1003">Cell membrane</keyword>
<evidence type="ECO:0000256" key="11">
    <source>
        <dbReference type="ARBA" id="ARBA00052325"/>
    </source>
</evidence>
<dbReference type="SUPFAM" id="SSF50615">
    <property type="entry name" value="N-terminal domain of alpha and beta subunits of F1 ATP synthase"/>
    <property type="match status" value="1"/>
</dbReference>
<organism evidence="15 16">
    <name type="scientific">Candidatus Obscuribacter phosphatis</name>
    <dbReference type="NCBI Taxonomy" id="1906157"/>
    <lineage>
        <taxon>Bacteria</taxon>
        <taxon>Bacillati</taxon>
        <taxon>Candidatus Melainabacteria</taxon>
        <taxon>Candidatus Obscuribacterales</taxon>
        <taxon>Candidatus Obscuribacteraceae</taxon>
        <taxon>Candidatus Obscuribacter</taxon>
    </lineage>
</organism>
<dbReference type="Pfam" id="PF22919">
    <property type="entry name" value="ATP-synt_VA_C"/>
    <property type="match status" value="1"/>
</dbReference>
<evidence type="ECO:0000256" key="3">
    <source>
        <dbReference type="ARBA" id="ARBA00022448"/>
    </source>
</evidence>
<dbReference type="InterPro" id="IPR020003">
    <property type="entry name" value="ATPase_a/bsu_AS"/>
</dbReference>
<dbReference type="GO" id="GO:0046962">
    <property type="term" value="F:sodium-transporting ATPase activity, rotational mechanism"/>
    <property type="evidence" value="ECO:0007669"/>
    <property type="project" value="UniProtKB-EC"/>
</dbReference>
<evidence type="ECO:0000256" key="6">
    <source>
        <dbReference type="ARBA" id="ARBA00022967"/>
    </source>
</evidence>
<dbReference type="AlphaFoldDB" id="A0A8J7TLN8"/>
<dbReference type="InterPro" id="IPR036121">
    <property type="entry name" value="ATPase_F1/V1/A1_a/bsu_N_sf"/>
</dbReference>
<dbReference type="FunFam" id="1.10.1140.10:FF:000001">
    <property type="entry name" value="ATP synthase subunit beta"/>
    <property type="match status" value="1"/>
</dbReference>
<accession>A0A8J7TLN8</accession>
<dbReference type="InterPro" id="IPR055190">
    <property type="entry name" value="ATP-synt_VA_C"/>
</dbReference>
<keyword evidence="4 13" id="KW-0547">Nucleotide-binding</keyword>
<keyword evidence="6 13" id="KW-1278">Translocase</keyword>
<dbReference type="NCBIfam" id="TIGR01039">
    <property type="entry name" value="atpD"/>
    <property type="match status" value="1"/>
</dbReference>
<dbReference type="Proteomes" id="UP000664277">
    <property type="component" value="Unassembled WGS sequence"/>
</dbReference>
<dbReference type="GO" id="GO:0005524">
    <property type="term" value="F:ATP binding"/>
    <property type="evidence" value="ECO:0007669"/>
    <property type="project" value="UniProtKB-UniRule"/>
</dbReference>
<proteinExistence type="inferred from homology"/>
<dbReference type="InterPro" id="IPR027417">
    <property type="entry name" value="P-loop_NTPase"/>
</dbReference>
<dbReference type="FunFam" id="2.40.10.170:FF:000005">
    <property type="entry name" value="ATP synthase subunit beta"/>
    <property type="match status" value="1"/>
</dbReference>
<dbReference type="SUPFAM" id="SSF47917">
    <property type="entry name" value="C-terminal domain of alpha and beta subunits of F1 ATP synthase"/>
    <property type="match status" value="1"/>
</dbReference>
<dbReference type="EC" id="7.1.2.2" evidence="13"/>
<keyword evidence="8 13" id="KW-0472">Membrane</keyword>
<dbReference type="HAMAP" id="MF_01347">
    <property type="entry name" value="ATP_synth_beta_bact"/>
    <property type="match status" value="1"/>
</dbReference>
<evidence type="ECO:0000256" key="7">
    <source>
        <dbReference type="ARBA" id="ARBA00023065"/>
    </source>
</evidence>
<keyword evidence="3 13" id="KW-0813">Transport</keyword>
<keyword evidence="9 13" id="KW-0139">CF(1)</keyword>
<dbReference type="CDD" id="cd01133">
    <property type="entry name" value="F1-ATPase_beta_CD"/>
    <property type="match status" value="1"/>
</dbReference>
<evidence type="ECO:0000259" key="14">
    <source>
        <dbReference type="SMART" id="SM00382"/>
    </source>
</evidence>
<dbReference type="InterPro" id="IPR003593">
    <property type="entry name" value="AAA+_ATPase"/>
</dbReference>
<keyword evidence="10 13" id="KW-0066">ATP synthesis</keyword>
<keyword evidence="5 13" id="KW-0067">ATP-binding</keyword>
<comment type="catalytic activity">
    <reaction evidence="11">
        <text>4 Na(+)(in) + ATP + H2O = 4 Na(+)(out) + ADP + phosphate + H(+)</text>
        <dbReference type="Rhea" id="RHEA:58156"/>
        <dbReference type="ChEBI" id="CHEBI:15377"/>
        <dbReference type="ChEBI" id="CHEBI:15378"/>
        <dbReference type="ChEBI" id="CHEBI:29101"/>
        <dbReference type="ChEBI" id="CHEBI:30616"/>
        <dbReference type="ChEBI" id="CHEBI:43474"/>
        <dbReference type="ChEBI" id="CHEBI:456216"/>
        <dbReference type="EC" id="7.2.2.1"/>
    </reaction>
</comment>
<dbReference type="PANTHER" id="PTHR15184">
    <property type="entry name" value="ATP SYNTHASE"/>
    <property type="match status" value="1"/>
</dbReference>
<dbReference type="PROSITE" id="PS00152">
    <property type="entry name" value="ATPASE_ALPHA_BETA"/>
    <property type="match status" value="1"/>
</dbReference>
<dbReference type="GO" id="GO:0045259">
    <property type="term" value="C:proton-transporting ATP synthase complex"/>
    <property type="evidence" value="ECO:0007669"/>
    <property type="project" value="UniProtKB-KW"/>
</dbReference>
<evidence type="ECO:0000256" key="4">
    <source>
        <dbReference type="ARBA" id="ARBA00022741"/>
    </source>
</evidence>
<evidence type="ECO:0000256" key="8">
    <source>
        <dbReference type="ARBA" id="ARBA00023136"/>
    </source>
</evidence>
<dbReference type="GO" id="GO:0046933">
    <property type="term" value="F:proton-transporting ATP synthase activity, rotational mechanism"/>
    <property type="evidence" value="ECO:0007669"/>
    <property type="project" value="UniProtKB-UniRule"/>
</dbReference>
<evidence type="ECO:0000256" key="9">
    <source>
        <dbReference type="ARBA" id="ARBA00023196"/>
    </source>
</evidence>
<keyword evidence="13" id="KW-0375">Hydrogen ion transport</keyword>
<dbReference type="Pfam" id="PF00006">
    <property type="entry name" value="ATP-synt_ab"/>
    <property type="match status" value="1"/>
</dbReference>
<evidence type="ECO:0000313" key="15">
    <source>
        <dbReference type="EMBL" id="MBN8660141.1"/>
    </source>
</evidence>
<dbReference type="EMBL" id="JAFLCK010000008">
    <property type="protein sequence ID" value="MBN8660141.1"/>
    <property type="molecule type" value="Genomic_DNA"/>
</dbReference>
<gene>
    <name evidence="13 15" type="primary">atpD</name>
    <name evidence="15" type="ORF">J0M35_07240</name>
</gene>
<evidence type="ECO:0000256" key="12">
    <source>
        <dbReference type="ARBA" id="ARBA00059242"/>
    </source>
</evidence>
<dbReference type="SMART" id="SM00382">
    <property type="entry name" value="AAA"/>
    <property type="match status" value="1"/>
</dbReference>
<feature type="domain" description="AAA+ ATPase" evidence="14">
    <location>
        <begin position="153"/>
        <end position="417"/>
    </location>
</feature>
<comment type="subcellular location">
    <subcellularLocation>
        <location evidence="1 13">Cell membrane</location>
        <topology evidence="1 13">Peripheral membrane protein</topology>
    </subcellularLocation>
</comment>
<evidence type="ECO:0000256" key="13">
    <source>
        <dbReference type="HAMAP-Rule" id="MF_01347"/>
    </source>
</evidence>
<dbReference type="InterPro" id="IPR024034">
    <property type="entry name" value="ATPase_F1/V1_b/a_C"/>
</dbReference>
<dbReference type="InterPro" id="IPR005722">
    <property type="entry name" value="ATP_synth_F1_bsu"/>
</dbReference>
<dbReference type="SUPFAM" id="SSF52540">
    <property type="entry name" value="P-loop containing nucleoside triphosphate hydrolases"/>
    <property type="match status" value="1"/>
</dbReference>
<comment type="function">
    <text evidence="12">Produces ATP from ADP in the presence of a sodium ion gradient across the membrane. The beta chain is the catalytic subunit.</text>
</comment>
<comment type="caution">
    <text evidence="15">The sequence shown here is derived from an EMBL/GenBank/DDBJ whole genome shotgun (WGS) entry which is preliminary data.</text>
</comment>
<dbReference type="InterPro" id="IPR004100">
    <property type="entry name" value="ATPase_F1/V1/A1_a/bsu_N"/>
</dbReference>
<dbReference type="CDD" id="cd18110">
    <property type="entry name" value="ATP-synt_F1_beta_C"/>
    <property type="match status" value="1"/>
</dbReference>
<dbReference type="InterPro" id="IPR000194">
    <property type="entry name" value="ATPase_F1/V1/A1_a/bsu_nucl-bd"/>
</dbReference>
<dbReference type="Gene3D" id="1.10.1140.10">
    <property type="entry name" value="Bovine Mitochondrial F1-atpase, Atp Synthase Beta Chain, Chain D, domain 3"/>
    <property type="match status" value="1"/>
</dbReference>
<dbReference type="Pfam" id="PF02874">
    <property type="entry name" value="ATP-synt_ab_N"/>
    <property type="match status" value="1"/>
</dbReference>
<dbReference type="CDD" id="cd18115">
    <property type="entry name" value="ATP-synt_F1_beta_N"/>
    <property type="match status" value="1"/>
</dbReference>
<protein>
    <recommendedName>
        <fullName evidence="13">ATP synthase subunit beta</fullName>
        <ecNumber evidence="13">7.1.2.2</ecNumber>
    </recommendedName>
    <alternativeName>
        <fullName evidence="13">ATP synthase F1 sector subunit beta</fullName>
    </alternativeName>
    <alternativeName>
        <fullName evidence="13">F-ATPase subunit beta</fullName>
    </alternativeName>
</protein>
<comment type="function">
    <text evidence="13">Produces ATP from ADP in the presence of a proton gradient across the membrane. The catalytic sites are hosted primarily by the beta subunits.</text>
</comment>
<reference evidence="15" key="1">
    <citation type="submission" date="2021-02" db="EMBL/GenBank/DDBJ databases">
        <title>Genome-Resolved Metagenomics of a Microbial Community Performing Photosynthetic Biological Nutrient Removal.</title>
        <authorList>
            <person name="Mcdaniel E.A."/>
        </authorList>
    </citation>
    <scope>NUCLEOTIDE SEQUENCE</scope>
    <source>
        <strain evidence="15">UWPOB_OBS1</strain>
    </source>
</reference>
<dbReference type="PANTHER" id="PTHR15184:SF71">
    <property type="entry name" value="ATP SYNTHASE SUBUNIT BETA, MITOCHONDRIAL"/>
    <property type="match status" value="1"/>
</dbReference>
<dbReference type="Gene3D" id="3.40.50.300">
    <property type="entry name" value="P-loop containing nucleotide triphosphate hydrolases"/>
    <property type="match status" value="1"/>
</dbReference>
<dbReference type="GO" id="GO:0005886">
    <property type="term" value="C:plasma membrane"/>
    <property type="evidence" value="ECO:0007669"/>
    <property type="project" value="UniProtKB-SubCell"/>
</dbReference>
<evidence type="ECO:0000256" key="2">
    <source>
        <dbReference type="ARBA" id="ARBA00008936"/>
    </source>
</evidence>
<comment type="similarity">
    <text evidence="2 13">Belongs to the ATPase alpha/beta chains family.</text>
</comment>
<comment type="catalytic activity">
    <reaction evidence="13">
        <text>ATP + H2O + 4 H(+)(in) = ADP + phosphate + 5 H(+)(out)</text>
        <dbReference type="Rhea" id="RHEA:57720"/>
        <dbReference type="ChEBI" id="CHEBI:15377"/>
        <dbReference type="ChEBI" id="CHEBI:15378"/>
        <dbReference type="ChEBI" id="CHEBI:30616"/>
        <dbReference type="ChEBI" id="CHEBI:43474"/>
        <dbReference type="ChEBI" id="CHEBI:456216"/>
        <dbReference type="EC" id="7.1.2.2"/>
    </reaction>
</comment>
<dbReference type="InterPro" id="IPR050053">
    <property type="entry name" value="ATPase_alpha/beta_chains"/>
</dbReference>
<keyword evidence="7 13" id="KW-0406">Ion transport</keyword>
<evidence type="ECO:0000256" key="1">
    <source>
        <dbReference type="ARBA" id="ARBA00004202"/>
    </source>
</evidence>
<evidence type="ECO:0000313" key="16">
    <source>
        <dbReference type="Proteomes" id="UP000664277"/>
    </source>
</evidence>
<evidence type="ECO:0000256" key="5">
    <source>
        <dbReference type="ARBA" id="ARBA00022840"/>
    </source>
</evidence>
<feature type="binding site" evidence="13">
    <location>
        <begin position="161"/>
        <end position="168"/>
    </location>
    <ligand>
        <name>ATP</name>
        <dbReference type="ChEBI" id="CHEBI:30616"/>
    </ligand>
</feature>
<dbReference type="Gene3D" id="2.40.10.170">
    <property type="match status" value="1"/>
</dbReference>